<keyword evidence="4" id="KW-0547">Nucleotide-binding</keyword>
<dbReference type="PANTHER" id="PTHR19229">
    <property type="entry name" value="ATP-BINDING CASSETTE TRANSPORTER SUBFAMILY A ABCA"/>
    <property type="match status" value="1"/>
</dbReference>
<evidence type="ECO:0000259" key="3">
    <source>
        <dbReference type="Pfam" id="PF00005"/>
    </source>
</evidence>
<dbReference type="OrthoDB" id="6430974at2759"/>
<proteinExistence type="predicted"/>
<dbReference type="GO" id="GO:0016887">
    <property type="term" value="F:ATP hydrolysis activity"/>
    <property type="evidence" value="ECO:0007669"/>
    <property type="project" value="InterPro"/>
</dbReference>
<protein>
    <submittedName>
        <fullName evidence="4">ATP-binding cassette sub-family A member 2</fullName>
    </submittedName>
</protein>
<evidence type="ECO:0000313" key="4">
    <source>
        <dbReference type="EMBL" id="KFM60328.1"/>
    </source>
</evidence>
<keyword evidence="4" id="KW-0067">ATP-binding</keyword>
<organism evidence="4 5">
    <name type="scientific">Stegodyphus mimosarum</name>
    <name type="common">African social velvet spider</name>
    <dbReference type="NCBI Taxonomy" id="407821"/>
    <lineage>
        <taxon>Eukaryota</taxon>
        <taxon>Metazoa</taxon>
        <taxon>Ecdysozoa</taxon>
        <taxon>Arthropoda</taxon>
        <taxon>Chelicerata</taxon>
        <taxon>Arachnida</taxon>
        <taxon>Araneae</taxon>
        <taxon>Araneomorphae</taxon>
        <taxon>Entelegynae</taxon>
        <taxon>Eresoidea</taxon>
        <taxon>Eresidae</taxon>
        <taxon>Stegodyphus</taxon>
    </lineage>
</organism>
<dbReference type="GO" id="GO:0005524">
    <property type="term" value="F:ATP binding"/>
    <property type="evidence" value="ECO:0007669"/>
    <property type="project" value="UniProtKB-KW"/>
</dbReference>
<dbReference type="Gene3D" id="3.40.50.300">
    <property type="entry name" value="P-loop containing nucleotide triphosphate hydrolases"/>
    <property type="match status" value="1"/>
</dbReference>
<dbReference type="PANTHER" id="PTHR19229:SF36">
    <property type="entry name" value="ATP-BINDING CASSETTE SUB-FAMILY A MEMBER 2"/>
    <property type="match status" value="1"/>
</dbReference>
<feature type="non-terminal residue" evidence="4">
    <location>
        <position position="134"/>
    </location>
</feature>
<dbReference type="STRING" id="407821.A0A087T5D9"/>
<dbReference type="Proteomes" id="UP000054359">
    <property type="component" value="Unassembled WGS sequence"/>
</dbReference>
<dbReference type="GO" id="GO:0016020">
    <property type="term" value="C:membrane"/>
    <property type="evidence" value="ECO:0007669"/>
    <property type="project" value="InterPro"/>
</dbReference>
<keyword evidence="1" id="KW-0813">Transport</keyword>
<dbReference type="Pfam" id="PF00005">
    <property type="entry name" value="ABC_tran"/>
    <property type="match status" value="1"/>
</dbReference>
<keyword evidence="5" id="KW-1185">Reference proteome</keyword>
<feature type="domain" description="ABC transporter" evidence="3">
    <location>
        <begin position="2"/>
        <end position="46"/>
    </location>
</feature>
<name>A0A087T5D9_STEMI</name>
<dbReference type="GO" id="GO:0005319">
    <property type="term" value="F:lipid transporter activity"/>
    <property type="evidence" value="ECO:0007669"/>
    <property type="project" value="TreeGrafter"/>
</dbReference>
<dbReference type="EMBL" id="KK113498">
    <property type="protein sequence ID" value="KFM60328.1"/>
    <property type="molecule type" value="Genomic_DNA"/>
</dbReference>
<dbReference type="InterPro" id="IPR003439">
    <property type="entry name" value="ABC_transporter-like_ATP-bd"/>
</dbReference>
<evidence type="ECO:0000256" key="1">
    <source>
        <dbReference type="ARBA" id="ARBA00022448"/>
    </source>
</evidence>
<accession>A0A087T5D9</accession>
<sequence>MLQSLNLVEKQHQSAEVLSGGQRRRLCVGIAFIGGSKVIILDEPTSSVDPVARRSIWDLILKYKKGRTIMLTTHHLDEADILSDRVAILHKGRMLCYGSPLQLKSRFGSGYRLSLFVGAEKTEREDRDSGRASS</sequence>
<dbReference type="AlphaFoldDB" id="A0A087T5D9"/>
<keyword evidence="2" id="KW-0677">Repeat</keyword>
<dbReference type="GO" id="GO:0140359">
    <property type="term" value="F:ABC-type transporter activity"/>
    <property type="evidence" value="ECO:0007669"/>
    <property type="project" value="InterPro"/>
</dbReference>
<gene>
    <name evidence="4" type="ORF">X975_11683</name>
</gene>
<dbReference type="InterPro" id="IPR027417">
    <property type="entry name" value="P-loop_NTPase"/>
</dbReference>
<dbReference type="InterPro" id="IPR026082">
    <property type="entry name" value="ABCA"/>
</dbReference>
<dbReference type="SUPFAM" id="SSF52540">
    <property type="entry name" value="P-loop containing nucleoside triphosphate hydrolases"/>
    <property type="match status" value="1"/>
</dbReference>
<evidence type="ECO:0000256" key="2">
    <source>
        <dbReference type="ARBA" id="ARBA00022737"/>
    </source>
</evidence>
<reference evidence="4 5" key="1">
    <citation type="submission" date="2013-11" db="EMBL/GenBank/DDBJ databases">
        <title>Genome sequencing of Stegodyphus mimosarum.</title>
        <authorList>
            <person name="Bechsgaard J."/>
        </authorList>
    </citation>
    <scope>NUCLEOTIDE SEQUENCE [LARGE SCALE GENOMIC DNA]</scope>
</reference>
<dbReference type="OMA" id="CHKEIDQ"/>
<evidence type="ECO:0000313" key="5">
    <source>
        <dbReference type="Proteomes" id="UP000054359"/>
    </source>
</evidence>